<dbReference type="EMBL" id="UINC01125122">
    <property type="protein sequence ID" value="SVD02737.1"/>
    <property type="molecule type" value="Genomic_DNA"/>
</dbReference>
<evidence type="ECO:0000259" key="1">
    <source>
        <dbReference type="Pfam" id="PF01321"/>
    </source>
</evidence>
<organism evidence="2">
    <name type="scientific">marine metagenome</name>
    <dbReference type="NCBI Taxonomy" id="408172"/>
    <lineage>
        <taxon>unclassified sequences</taxon>
        <taxon>metagenomes</taxon>
        <taxon>ecological metagenomes</taxon>
    </lineage>
</organism>
<dbReference type="InterPro" id="IPR029149">
    <property type="entry name" value="Creatin/AminoP/Spt16_N"/>
</dbReference>
<name>A0A382S0E0_9ZZZZ</name>
<dbReference type="PANTHER" id="PTHR43763">
    <property type="entry name" value="XAA-PRO AMINOPEPTIDASE 1"/>
    <property type="match status" value="1"/>
</dbReference>
<feature type="domain" description="Creatinase N-terminal" evidence="1">
    <location>
        <begin position="14"/>
        <end position="111"/>
    </location>
</feature>
<dbReference type="Pfam" id="PF01321">
    <property type="entry name" value="Creatinase_N"/>
    <property type="match status" value="1"/>
</dbReference>
<sequence length="113" mass="13551">LKEILSHKKKIILLRTLLKKKDYDYYLLPRTDKFMNEFISEEDERVKWLTGFSGSFAFVIISLKQNLIFTDGRYINQIKKEVDKKTFKILDVNDKQPILWLKDKIKAKEKILV</sequence>
<dbReference type="PANTHER" id="PTHR43763:SF6">
    <property type="entry name" value="XAA-PRO AMINOPEPTIDASE 1"/>
    <property type="match status" value="1"/>
</dbReference>
<dbReference type="InterPro" id="IPR000587">
    <property type="entry name" value="Creatinase_N"/>
</dbReference>
<reference evidence="2" key="1">
    <citation type="submission" date="2018-05" db="EMBL/GenBank/DDBJ databases">
        <authorList>
            <person name="Lanie J.A."/>
            <person name="Ng W.-L."/>
            <person name="Kazmierczak K.M."/>
            <person name="Andrzejewski T.M."/>
            <person name="Davidsen T.M."/>
            <person name="Wayne K.J."/>
            <person name="Tettelin H."/>
            <person name="Glass J.I."/>
            <person name="Rusch D."/>
            <person name="Podicherti R."/>
            <person name="Tsui H.-C.T."/>
            <person name="Winkler M.E."/>
        </authorList>
    </citation>
    <scope>NUCLEOTIDE SEQUENCE</scope>
</reference>
<dbReference type="InterPro" id="IPR050422">
    <property type="entry name" value="X-Pro_aminopeptidase_P"/>
</dbReference>
<dbReference type="Gene3D" id="3.40.350.10">
    <property type="entry name" value="Creatinase/prolidase N-terminal domain"/>
    <property type="match status" value="1"/>
</dbReference>
<dbReference type="SUPFAM" id="SSF53092">
    <property type="entry name" value="Creatinase/prolidase N-terminal domain"/>
    <property type="match status" value="1"/>
</dbReference>
<feature type="non-terminal residue" evidence="2">
    <location>
        <position position="1"/>
    </location>
</feature>
<evidence type="ECO:0000313" key="2">
    <source>
        <dbReference type="EMBL" id="SVD02737.1"/>
    </source>
</evidence>
<protein>
    <recommendedName>
        <fullName evidence="1">Creatinase N-terminal domain-containing protein</fullName>
    </recommendedName>
</protein>
<accession>A0A382S0E0</accession>
<dbReference type="AlphaFoldDB" id="A0A382S0E0"/>
<gene>
    <name evidence="2" type="ORF">METZ01_LOCUS355591</name>
</gene>
<proteinExistence type="predicted"/>
<feature type="non-terminal residue" evidence="2">
    <location>
        <position position="113"/>
    </location>
</feature>